<keyword evidence="2" id="KW-0315">Glutamine amidotransferase</keyword>
<dbReference type="OrthoDB" id="543156at2759"/>
<dbReference type="SUPFAM" id="SSF52317">
    <property type="entry name" value="Class I glutamine amidotransferase-like"/>
    <property type="match status" value="1"/>
</dbReference>
<comment type="caution">
    <text evidence="2">The sequence shown here is derived from an EMBL/GenBank/DDBJ whole genome shotgun (WGS) entry which is preliminary data.</text>
</comment>
<dbReference type="EMBL" id="JAGPNK010000002">
    <property type="protein sequence ID" value="KAH7325869.1"/>
    <property type="molecule type" value="Genomic_DNA"/>
</dbReference>
<organism evidence="2 3">
    <name type="scientific">Stachybotrys elegans</name>
    <dbReference type="NCBI Taxonomy" id="80388"/>
    <lineage>
        <taxon>Eukaryota</taxon>
        <taxon>Fungi</taxon>
        <taxon>Dikarya</taxon>
        <taxon>Ascomycota</taxon>
        <taxon>Pezizomycotina</taxon>
        <taxon>Sordariomycetes</taxon>
        <taxon>Hypocreomycetidae</taxon>
        <taxon>Hypocreales</taxon>
        <taxon>Stachybotryaceae</taxon>
        <taxon>Stachybotrys</taxon>
    </lineage>
</organism>
<evidence type="ECO:0000313" key="2">
    <source>
        <dbReference type="EMBL" id="KAH7325869.1"/>
    </source>
</evidence>
<accession>A0A8K0SYS9</accession>
<proteinExistence type="predicted"/>
<sequence>MAPLNVGIPLYNYQALDVVGPLDLLSSGTKESAALLNQFCPTNEEASANVQFTMHHIGLTREPVQLSAGLSMVPTCTVDDVPELDIMLLGGPDPSAVPDPRFVALIQAHVAAGKLLFTTCTGAAVAAAAGVLDGRRATVNHMCFEVVKKLFPKVEWTMETKWVEDGNIWTAGGAVAGMDMVAHWIKQRYEADVLKLALQTLDYEPRDVHGVLSVVPLRYDAAGKQIATHDFKFV</sequence>
<protein>
    <submittedName>
        <fullName evidence="2">Class I glutamine amidotransferase-like protein</fullName>
    </submittedName>
</protein>
<keyword evidence="3" id="KW-1185">Reference proteome</keyword>
<dbReference type="InterPro" id="IPR029062">
    <property type="entry name" value="Class_I_gatase-like"/>
</dbReference>
<gene>
    <name evidence="2" type="ORF">B0I35DRAFT_474600</name>
</gene>
<dbReference type="Gene3D" id="3.40.50.880">
    <property type="match status" value="1"/>
</dbReference>
<dbReference type="PANTHER" id="PTHR43130:SF7">
    <property type="entry name" value="DJ-1_PFPI DOMAIN-CONTAINING PROTEIN"/>
    <property type="match status" value="1"/>
</dbReference>
<dbReference type="Pfam" id="PF01965">
    <property type="entry name" value="DJ-1_PfpI"/>
    <property type="match status" value="1"/>
</dbReference>
<reference evidence="2" key="1">
    <citation type="journal article" date="2021" name="Nat. Commun.">
        <title>Genetic determinants of endophytism in the Arabidopsis root mycobiome.</title>
        <authorList>
            <person name="Mesny F."/>
            <person name="Miyauchi S."/>
            <person name="Thiergart T."/>
            <person name="Pickel B."/>
            <person name="Atanasova L."/>
            <person name="Karlsson M."/>
            <person name="Huettel B."/>
            <person name="Barry K.W."/>
            <person name="Haridas S."/>
            <person name="Chen C."/>
            <person name="Bauer D."/>
            <person name="Andreopoulos W."/>
            <person name="Pangilinan J."/>
            <person name="LaButti K."/>
            <person name="Riley R."/>
            <person name="Lipzen A."/>
            <person name="Clum A."/>
            <person name="Drula E."/>
            <person name="Henrissat B."/>
            <person name="Kohler A."/>
            <person name="Grigoriev I.V."/>
            <person name="Martin F.M."/>
            <person name="Hacquard S."/>
        </authorList>
    </citation>
    <scope>NUCLEOTIDE SEQUENCE</scope>
    <source>
        <strain evidence="2">MPI-CAGE-CH-0235</strain>
    </source>
</reference>
<dbReference type="InterPro" id="IPR052158">
    <property type="entry name" value="INH-QAR"/>
</dbReference>
<evidence type="ECO:0000259" key="1">
    <source>
        <dbReference type="Pfam" id="PF01965"/>
    </source>
</evidence>
<dbReference type="AlphaFoldDB" id="A0A8K0SYS9"/>
<dbReference type="Proteomes" id="UP000813444">
    <property type="component" value="Unassembled WGS sequence"/>
</dbReference>
<feature type="domain" description="DJ-1/PfpI" evidence="1">
    <location>
        <begin position="51"/>
        <end position="186"/>
    </location>
</feature>
<dbReference type="PANTHER" id="PTHR43130">
    <property type="entry name" value="ARAC-FAMILY TRANSCRIPTIONAL REGULATOR"/>
    <property type="match status" value="1"/>
</dbReference>
<evidence type="ECO:0000313" key="3">
    <source>
        <dbReference type="Proteomes" id="UP000813444"/>
    </source>
</evidence>
<dbReference type="InterPro" id="IPR002818">
    <property type="entry name" value="DJ-1/PfpI"/>
</dbReference>
<name>A0A8K0SYS9_9HYPO</name>